<reference evidence="1" key="1">
    <citation type="submission" date="2019-04" db="EMBL/GenBank/DDBJ databases">
        <title>Microbes associate with the intestines of laboratory mice.</title>
        <authorList>
            <person name="Navarre W."/>
            <person name="Wong E."/>
            <person name="Huang K."/>
            <person name="Tropini C."/>
            <person name="Ng K."/>
            <person name="Yu B."/>
        </authorList>
    </citation>
    <scope>NUCLEOTIDE SEQUENCE</scope>
    <source>
        <strain evidence="1">NM04_E33</strain>
    </source>
</reference>
<organism evidence="1 2">
    <name type="scientific">Lepagella muris</name>
    <dbReference type="NCBI Taxonomy" id="3032870"/>
    <lineage>
        <taxon>Bacteria</taxon>
        <taxon>Pseudomonadati</taxon>
        <taxon>Bacteroidota</taxon>
        <taxon>Bacteroidia</taxon>
        <taxon>Bacteroidales</taxon>
        <taxon>Muribaculaceae</taxon>
        <taxon>Lepagella</taxon>
    </lineage>
</organism>
<accession>A0AC61RE78</accession>
<gene>
    <name evidence="1" type="ORF">E5331_15460</name>
</gene>
<sequence length="167" mass="18011">MKPDMNGLSMDMVCGEIPSADNDSIVLAFAGAFTGKEFNKGHANIAGDHVAGGVRHKGYRCKRNTGAFTWSAVSGPQFHYQDYSTELDKAASEDGMGFAQEMMIHNGKAVKTTRPMGNRNVFRALCLDSKGDLALYESQGIVTFGNFIEALLSQGVKEALYTDMGQG</sequence>
<keyword evidence="2" id="KW-1185">Reference proteome</keyword>
<evidence type="ECO:0000313" key="2">
    <source>
        <dbReference type="Proteomes" id="UP000306319"/>
    </source>
</evidence>
<name>A0AC61RE78_9BACT</name>
<evidence type="ECO:0000313" key="1">
    <source>
        <dbReference type="EMBL" id="TGY77205.1"/>
    </source>
</evidence>
<dbReference type="EMBL" id="SRYB01000028">
    <property type="protein sequence ID" value="TGY77205.1"/>
    <property type="molecule type" value="Genomic_DNA"/>
</dbReference>
<comment type="caution">
    <text evidence="1">The sequence shown here is derived from an EMBL/GenBank/DDBJ whole genome shotgun (WGS) entry which is preliminary data.</text>
</comment>
<dbReference type="Proteomes" id="UP000306319">
    <property type="component" value="Unassembled WGS sequence"/>
</dbReference>
<proteinExistence type="predicted"/>
<protein>
    <submittedName>
        <fullName evidence="1">Uncharacterized protein</fullName>
    </submittedName>
</protein>